<evidence type="ECO:0000256" key="6">
    <source>
        <dbReference type="ARBA" id="ARBA00022741"/>
    </source>
</evidence>
<evidence type="ECO:0000259" key="12">
    <source>
        <dbReference type="PROSITE" id="PS50929"/>
    </source>
</evidence>
<keyword evidence="9 10" id="KW-0472">Membrane</keyword>
<evidence type="ECO:0000256" key="10">
    <source>
        <dbReference type="SAM" id="Phobius"/>
    </source>
</evidence>
<evidence type="ECO:0008006" key="15">
    <source>
        <dbReference type="Google" id="ProtNLM"/>
    </source>
</evidence>
<dbReference type="Gene3D" id="3.40.50.300">
    <property type="entry name" value="P-loop containing nucleotide triphosphate hydrolases"/>
    <property type="match status" value="1"/>
</dbReference>
<keyword evidence="5" id="KW-0677">Repeat</keyword>
<dbReference type="PROSITE" id="PS50929">
    <property type="entry name" value="ABC_TM1F"/>
    <property type="match status" value="1"/>
</dbReference>
<dbReference type="Proteomes" id="UP000275408">
    <property type="component" value="Unassembled WGS sequence"/>
</dbReference>
<organism evidence="13 14">
    <name type="scientific">Pocillopora damicornis</name>
    <name type="common">Cauliflower coral</name>
    <name type="synonym">Millepora damicornis</name>
    <dbReference type="NCBI Taxonomy" id="46731"/>
    <lineage>
        <taxon>Eukaryota</taxon>
        <taxon>Metazoa</taxon>
        <taxon>Cnidaria</taxon>
        <taxon>Anthozoa</taxon>
        <taxon>Hexacorallia</taxon>
        <taxon>Scleractinia</taxon>
        <taxon>Astrocoeniina</taxon>
        <taxon>Pocilloporidae</taxon>
        <taxon>Pocillopora</taxon>
    </lineage>
</organism>
<dbReference type="OrthoDB" id="4865934at2759"/>
<gene>
    <name evidence="13" type="ORF">pdam_00010074</name>
</gene>
<protein>
    <recommendedName>
        <fullName evidence="15">ABC transmembrane type-1 domain-containing protein</fullName>
    </recommendedName>
</protein>
<dbReference type="EMBL" id="RCHS01002985">
    <property type="protein sequence ID" value="RMX44447.1"/>
    <property type="molecule type" value="Genomic_DNA"/>
</dbReference>
<dbReference type="InterPro" id="IPR027417">
    <property type="entry name" value="P-loop_NTPase"/>
</dbReference>
<dbReference type="AlphaFoldDB" id="A0A3M6TSM2"/>
<evidence type="ECO:0000256" key="5">
    <source>
        <dbReference type="ARBA" id="ARBA00022737"/>
    </source>
</evidence>
<evidence type="ECO:0000313" key="14">
    <source>
        <dbReference type="Proteomes" id="UP000275408"/>
    </source>
</evidence>
<dbReference type="InterPro" id="IPR003439">
    <property type="entry name" value="ABC_transporter-like_ATP-bd"/>
</dbReference>
<feature type="domain" description="ABC transporter" evidence="11">
    <location>
        <begin position="1"/>
        <end position="172"/>
    </location>
</feature>
<evidence type="ECO:0000256" key="8">
    <source>
        <dbReference type="ARBA" id="ARBA00022989"/>
    </source>
</evidence>
<dbReference type="InterPro" id="IPR011527">
    <property type="entry name" value="ABC1_TM_dom"/>
</dbReference>
<evidence type="ECO:0000256" key="1">
    <source>
        <dbReference type="ARBA" id="ARBA00004141"/>
    </source>
</evidence>
<proteinExistence type="inferred from homology"/>
<dbReference type="Gene3D" id="1.20.1560.10">
    <property type="entry name" value="ABC transporter type 1, transmembrane domain"/>
    <property type="match status" value="1"/>
</dbReference>
<feature type="transmembrane region" description="Helical" evidence="10">
    <location>
        <begin position="350"/>
        <end position="367"/>
    </location>
</feature>
<dbReference type="FunFam" id="1.20.1560.10:FF:000013">
    <property type="entry name" value="ABC transporter C family member 2"/>
    <property type="match status" value="1"/>
</dbReference>
<dbReference type="InterPro" id="IPR050173">
    <property type="entry name" value="ABC_transporter_C-like"/>
</dbReference>
<keyword evidence="7" id="KW-0067">ATP-binding</keyword>
<dbReference type="PANTHER" id="PTHR24223">
    <property type="entry name" value="ATP-BINDING CASSETTE SUB-FAMILY C"/>
    <property type="match status" value="1"/>
</dbReference>
<comment type="similarity">
    <text evidence="2">Belongs to the ABC transporter superfamily. ABCC family. Conjugate transporter (TC 3.A.1.208) subfamily.</text>
</comment>
<dbReference type="Pfam" id="PF00664">
    <property type="entry name" value="ABC_membrane"/>
    <property type="match status" value="1"/>
</dbReference>
<keyword evidence="3" id="KW-0813">Transport</keyword>
<keyword evidence="4 10" id="KW-0812">Transmembrane</keyword>
<evidence type="ECO:0000313" key="13">
    <source>
        <dbReference type="EMBL" id="RMX44447.1"/>
    </source>
</evidence>
<reference evidence="13 14" key="1">
    <citation type="journal article" date="2018" name="Sci. Rep.">
        <title>Comparative analysis of the Pocillopora damicornis genome highlights role of immune system in coral evolution.</title>
        <authorList>
            <person name="Cunning R."/>
            <person name="Bay R.A."/>
            <person name="Gillette P."/>
            <person name="Baker A.C."/>
            <person name="Traylor-Knowles N."/>
        </authorList>
    </citation>
    <scope>NUCLEOTIDE SEQUENCE [LARGE SCALE GENOMIC DNA]</scope>
    <source>
        <strain evidence="13">RSMAS</strain>
        <tissue evidence="13">Whole animal</tissue>
    </source>
</reference>
<evidence type="ECO:0000256" key="2">
    <source>
        <dbReference type="ARBA" id="ARBA00009726"/>
    </source>
</evidence>
<comment type="caution">
    <text evidence="13">The sequence shown here is derived from an EMBL/GenBank/DDBJ whole genome shotgun (WGS) entry which is preliminary data.</text>
</comment>
<dbReference type="STRING" id="46731.A0A3M6TSM2"/>
<evidence type="ECO:0000256" key="9">
    <source>
        <dbReference type="ARBA" id="ARBA00023136"/>
    </source>
</evidence>
<sequence length="482" mass="54247">MSDVSGTISRQGTFVYAPQIAWVFSGTLRENILFGESYHEPRYTRIIEACALTKDFQRFPNGDQTVVGERGAVLGGGQRARVSLARAVYVDADLYLLDDPLSAVDFKVGRHIFEKCIKGLLGEKTRLLTSHQEQHMKDADQVIILQKGCVRGKGTFAELKGERILNAVIDPLYKNALTGSNSNDNNRKGNEEKRDNMMPLTSDCSDLKISIEDRAIGTVSRKLYWDYFRSGIHTCLIIGFICFCLITQASIVAPDVWLSFLTGKLPSEHKDETNLTIHSGLVAASFVLGIIRAYIFFLICLRCSERLHDKMVVALLKAPVFFFDSNPVGRILNRFSKDVGCMDELLPRQFLSTIQWVLMLLSSVVVPSATNPWLLFVIVPVTAMTLYFARFYLKSSRELKRLESICRSPVFSHISETLDGLDTVRTRGRQRDFIEKFYSYQDTHNQSFIMVTASGRWFGVHLDVLISLLVGSVVLVAVLVSR</sequence>
<dbReference type="CDD" id="cd18580">
    <property type="entry name" value="ABC_6TM_ABCC_D2"/>
    <property type="match status" value="1"/>
</dbReference>
<keyword evidence="6" id="KW-0547">Nucleotide-binding</keyword>
<evidence type="ECO:0000256" key="4">
    <source>
        <dbReference type="ARBA" id="ARBA00022692"/>
    </source>
</evidence>
<feature type="domain" description="ABC transmembrane type-1" evidence="12">
    <location>
        <begin position="238"/>
        <end position="482"/>
    </location>
</feature>
<comment type="subcellular location">
    <subcellularLocation>
        <location evidence="1">Membrane</location>
        <topology evidence="1">Multi-pass membrane protein</topology>
    </subcellularLocation>
</comment>
<evidence type="ECO:0000256" key="7">
    <source>
        <dbReference type="ARBA" id="ARBA00022840"/>
    </source>
</evidence>
<dbReference type="InterPro" id="IPR036640">
    <property type="entry name" value="ABC1_TM_sf"/>
</dbReference>
<feature type="transmembrane region" description="Helical" evidence="10">
    <location>
        <begin position="373"/>
        <end position="393"/>
    </location>
</feature>
<keyword evidence="8 10" id="KW-1133">Transmembrane helix</keyword>
<keyword evidence="14" id="KW-1185">Reference proteome</keyword>
<name>A0A3M6TSM2_POCDA</name>
<feature type="transmembrane region" description="Helical" evidence="10">
    <location>
        <begin position="457"/>
        <end position="480"/>
    </location>
</feature>
<dbReference type="SUPFAM" id="SSF90123">
    <property type="entry name" value="ABC transporter transmembrane region"/>
    <property type="match status" value="1"/>
</dbReference>
<evidence type="ECO:0000256" key="3">
    <source>
        <dbReference type="ARBA" id="ARBA00022448"/>
    </source>
</evidence>
<dbReference type="Pfam" id="PF00005">
    <property type="entry name" value="ABC_tran"/>
    <property type="match status" value="1"/>
</dbReference>
<dbReference type="PROSITE" id="PS50893">
    <property type="entry name" value="ABC_TRANSPORTER_2"/>
    <property type="match status" value="1"/>
</dbReference>
<dbReference type="GO" id="GO:0016887">
    <property type="term" value="F:ATP hydrolysis activity"/>
    <property type="evidence" value="ECO:0007669"/>
    <property type="project" value="InterPro"/>
</dbReference>
<dbReference type="InterPro" id="IPR044726">
    <property type="entry name" value="ABCC_6TM_D2"/>
</dbReference>
<dbReference type="GO" id="GO:0005524">
    <property type="term" value="F:ATP binding"/>
    <property type="evidence" value="ECO:0007669"/>
    <property type="project" value="UniProtKB-KW"/>
</dbReference>
<feature type="transmembrane region" description="Helical" evidence="10">
    <location>
        <begin position="231"/>
        <end position="257"/>
    </location>
</feature>
<dbReference type="PANTHER" id="PTHR24223:SF456">
    <property type="entry name" value="MULTIDRUG RESISTANCE-ASSOCIATED PROTEIN LETHAL(2)03659"/>
    <property type="match status" value="1"/>
</dbReference>
<feature type="transmembrane region" description="Helical" evidence="10">
    <location>
        <begin position="277"/>
        <end position="301"/>
    </location>
</feature>
<dbReference type="GO" id="GO:0016020">
    <property type="term" value="C:membrane"/>
    <property type="evidence" value="ECO:0007669"/>
    <property type="project" value="UniProtKB-SubCell"/>
</dbReference>
<evidence type="ECO:0000259" key="11">
    <source>
        <dbReference type="PROSITE" id="PS50893"/>
    </source>
</evidence>
<dbReference type="SUPFAM" id="SSF52540">
    <property type="entry name" value="P-loop containing nucleoside triphosphate hydrolases"/>
    <property type="match status" value="1"/>
</dbReference>
<accession>A0A3M6TSM2</accession>
<dbReference type="GO" id="GO:0140359">
    <property type="term" value="F:ABC-type transporter activity"/>
    <property type="evidence" value="ECO:0007669"/>
    <property type="project" value="InterPro"/>
</dbReference>